<reference evidence="2 3" key="1">
    <citation type="submission" date="2021-05" db="EMBL/GenBank/DDBJ databases">
        <title>Complete Genome Sequence of Stenotrophomonas pavanii strain Y.</title>
        <authorList>
            <person name="Dohra H."/>
            <person name="Mohad Din A.R.J."/>
            <person name="Suzuki K."/>
            <person name="Fatma A."/>
            <person name="Honjyo M."/>
            <person name="Nishimura T."/>
            <person name="Moriuch R."/>
            <person name="Masuda K."/>
            <person name="Minoura A."/>
            <person name="Tashiro Y."/>
            <person name="Futamata H."/>
        </authorList>
    </citation>
    <scope>NUCLEOTIDE SEQUENCE [LARGE SCALE GENOMIC DNA]</scope>
    <source>
        <strain evidence="3">Y</strain>
    </source>
</reference>
<proteinExistence type="predicted"/>
<evidence type="ECO:0000313" key="2">
    <source>
        <dbReference type="EMBL" id="BCX44083.1"/>
    </source>
</evidence>
<protein>
    <submittedName>
        <fullName evidence="2">Uncharacterized protein</fullName>
    </submittedName>
</protein>
<accession>A0ABM7R1Y8</accession>
<dbReference type="EMBL" id="AP024684">
    <property type="protein sequence ID" value="BCX44083.1"/>
    <property type="molecule type" value="Genomic_DNA"/>
</dbReference>
<evidence type="ECO:0000313" key="3">
    <source>
        <dbReference type="Proteomes" id="UP000825066"/>
    </source>
</evidence>
<feature type="region of interest" description="Disordered" evidence="1">
    <location>
        <begin position="36"/>
        <end position="95"/>
    </location>
</feature>
<gene>
    <name evidence="2" type="ORF">STNY_R22820</name>
</gene>
<sequence>MKLSTNWSVIFRMPLFHTNQRRFNVLTQHDFAHPLAYKGPETGPHPIPETTARPSLEGHHAQYTPFAPPDLSLPDHSPGILPDHFAGNRRKLARA</sequence>
<name>A0ABM7R1Y8_9GAMM</name>
<evidence type="ECO:0000256" key="1">
    <source>
        <dbReference type="SAM" id="MobiDB-lite"/>
    </source>
</evidence>
<dbReference type="Proteomes" id="UP000825066">
    <property type="component" value="Chromosome"/>
</dbReference>
<organism evidence="2 3">
    <name type="scientific">Stenotrophomonas pavanii</name>
    <dbReference type="NCBI Taxonomy" id="487698"/>
    <lineage>
        <taxon>Bacteria</taxon>
        <taxon>Pseudomonadati</taxon>
        <taxon>Pseudomonadota</taxon>
        <taxon>Gammaproteobacteria</taxon>
        <taxon>Lysobacterales</taxon>
        <taxon>Lysobacteraceae</taxon>
        <taxon>Stenotrophomonas</taxon>
    </lineage>
</organism>
<dbReference type="RefSeq" id="WP_187756625.1">
    <property type="nucleotide sequence ID" value="NZ_AP024684.1"/>
</dbReference>
<keyword evidence="3" id="KW-1185">Reference proteome</keyword>